<accession>A0AAD7K481</accession>
<evidence type="ECO:0000313" key="3">
    <source>
        <dbReference type="Proteomes" id="UP001215598"/>
    </source>
</evidence>
<protein>
    <submittedName>
        <fullName evidence="2">Uncharacterized protein</fullName>
    </submittedName>
</protein>
<keyword evidence="3" id="KW-1185">Reference proteome</keyword>
<proteinExistence type="predicted"/>
<name>A0AAD7K481_9AGAR</name>
<organism evidence="2 3">
    <name type="scientific">Mycena metata</name>
    <dbReference type="NCBI Taxonomy" id="1033252"/>
    <lineage>
        <taxon>Eukaryota</taxon>
        <taxon>Fungi</taxon>
        <taxon>Dikarya</taxon>
        <taxon>Basidiomycota</taxon>
        <taxon>Agaricomycotina</taxon>
        <taxon>Agaricomycetes</taxon>
        <taxon>Agaricomycetidae</taxon>
        <taxon>Agaricales</taxon>
        <taxon>Marasmiineae</taxon>
        <taxon>Mycenaceae</taxon>
        <taxon>Mycena</taxon>
    </lineage>
</organism>
<dbReference type="EMBL" id="JARKIB010000010">
    <property type="protein sequence ID" value="KAJ7775415.1"/>
    <property type="molecule type" value="Genomic_DNA"/>
</dbReference>
<comment type="caution">
    <text evidence="2">The sequence shown here is derived from an EMBL/GenBank/DDBJ whole genome shotgun (WGS) entry which is preliminary data.</text>
</comment>
<dbReference type="Proteomes" id="UP001215598">
    <property type="component" value="Unassembled WGS sequence"/>
</dbReference>
<evidence type="ECO:0000313" key="2">
    <source>
        <dbReference type="EMBL" id="KAJ7775415.1"/>
    </source>
</evidence>
<evidence type="ECO:0000256" key="1">
    <source>
        <dbReference type="SAM" id="MobiDB-lite"/>
    </source>
</evidence>
<feature type="region of interest" description="Disordered" evidence="1">
    <location>
        <begin position="221"/>
        <end position="240"/>
    </location>
</feature>
<sequence length="502" mass="55028">MSFRQTIYQNRLALLLDDDDIGSRWLGGYCICFWDYIGVTHWYAHRAGITHLYTPNTAIVHRAGITHPYAHRGGTPSTTIVHKAGVTCSYTGITHSYTHRGGSRTVTPTVGANPCHLGNISASPTAGAVFAQRVKAFSALLPPPVGTESAPGIASPIKAEDQRRHHAQDHTTFFLPVSNDHHDEYDSATRGDSAHCEPPFDAHAIRTPAAVFCHVPPTSSAPNTTAPARCRRRQPPVSHPALRISSLPSLRLGLTHPPFSRPVPFYPSRAQSTVKPAMEYVLVWSGLNPGAYLHSSSPATPYVPPPSPPLPSLQPFVDIRCPPFPSPDAAPVLVAHELRRVIRHAPPARLCMHARRAFVHMPPSSPGALHLISSLDPTPPTPQMFRHLSPCFTSGIRRYTESEPTKLNNTPTSLPSPINNLPIEETDGKRYCTARLWVNTRLRVLRARFVRSCRVPRRREPFLLHISGPPSYTGREITGTPDSRVSLPSSTSVDATLYRGLG</sequence>
<reference evidence="2" key="1">
    <citation type="submission" date="2023-03" db="EMBL/GenBank/DDBJ databases">
        <title>Massive genome expansion in bonnet fungi (Mycena s.s.) driven by repeated elements and novel gene families across ecological guilds.</title>
        <authorList>
            <consortium name="Lawrence Berkeley National Laboratory"/>
            <person name="Harder C.B."/>
            <person name="Miyauchi S."/>
            <person name="Viragh M."/>
            <person name="Kuo A."/>
            <person name="Thoen E."/>
            <person name="Andreopoulos B."/>
            <person name="Lu D."/>
            <person name="Skrede I."/>
            <person name="Drula E."/>
            <person name="Henrissat B."/>
            <person name="Morin E."/>
            <person name="Kohler A."/>
            <person name="Barry K."/>
            <person name="LaButti K."/>
            <person name="Morin E."/>
            <person name="Salamov A."/>
            <person name="Lipzen A."/>
            <person name="Mereny Z."/>
            <person name="Hegedus B."/>
            <person name="Baldrian P."/>
            <person name="Stursova M."/>
            <person name="Weitz H."/>
            <person name="Taylor A."/>
            <person name="Grigoriev I.V."/>
            <person name="Nagy L.G."/>
            <person name="Martin F."/>
            <person name="Kauserud H."/>
        </authorList>
    </citation>
    <scope>NUCLEOTIDE SEQUENCE</scope>
    <source>
        <strain evidence="2">CBHHK182m</strain>
    </source>
</reference>
<dbReference type="AlphaFoldDB" id="A0AAD7K481"/>
<gene>
    <name evidence="2" type="ORF">B0H16DRAFT_1713001</name>
</gene>